<gene>
    <name evidence="1" type="ORF">EJD97_002760</name>
</gene>
<name>A0A6N2AKT0_SOLCI</name>
<reference evidence="1" key="1">
    <citation type="submission" date="2019-05" db="EMBL/GenBank/DDBJ databases">
        <title>The de novo reference genome and transcriptome assemblies of the wild tomato species Solanum chilense.</title>
        <authorList>
            <person name="Stam R."/>
            <person name="Nosenko T."/>
            <person name="Hoerger A.C."/>
            <person name="Stephan W."/>
            <person name="Seidel M.A."/>
            <person name="Kuhn J.M.M."/>
            <person name="Haberer G."/>
            <person name="Tellier A."/>
        </authorList>
    </citation>
    <scope>NUCLEOTIDE SEQUENCE</scope>
    <source>
        <tissue evidence="1">Mature leaves</tissue>
    </source>
</reference>
<dbReference type="AlphaFoldDB" id="A0A6N2AKT0"/>
<evidence type="ECO:0000313" key="1">
    <source>
        <dbReference type="EMBL" id="TMW83142.1"/>
    </source>
</evidence>
<accession>A0A6N2AKT0</accession>
<proteinExistence type="predicted"/>
<protein>
    <submittedName>
        <fullName evidence="1">Uncharacterized protein</fullName>
    </submittedName>
</protein>
<sequence>IQLEQFKGGKERKKSYLLVANALVWAAESGGRVEQEVFKPIGEDGDDGGSNDRRMGAYGQRGIEEKVCRVTF</sequence>
<comment type="caution">
    <text evidence="1">The sequence shown here is derived from an EMBL/GenBank/DDBJ whole genome shotgun (WGS) entry which is preliminary data.</text>
</comment>
<feature type="non-terminal residue" evidence="1">
    <location>
        <position position="1"/>
    </location>
</feature>
<organism evidence="1">
    <name type="scientific">Solanum chilense</name>
    <name type="common">Tomato</name>
    <name type="synonym">Lycopersicon chilense</name>
    <dbReference type="NCBI Taxonomy" id="4083"/>
    <lineage>
        <taxon>Eukaryota</taxon>
        <taxon>Viridiplantae</taxon>
        <taxon>Streptophyta</taxon>
        <taxon>Embryophyta</taxon>
        <taxon>Tracheophyta</taxon>
        <taxon>Spermatophyta</taxon>
        <taxon>Magnoliopsida</taxon>
        <taxon>eudicotyledons</taxon>
        <taxon>Gunneridae</taxon>
        <taxon>Pentapetalae</taxon>
        <taxon>asterids</taxon>
        <taxon>lamiids</taxon>
        <taxon>Solanales</taxon>
        <taxon>Solanaceae</taxon>
        <taxon>Solanoideae</taxon>
        <taxon>Solaneae</taxon>
        <taxon>Solanum</taxon>
        <taxon>Solanum subgen. Lycopersicon</taxon>
    </lineage>
</organism>
<dbReference type="EMBL" id="RXGB01013465">
    <property type="protein sequence ID" value="TMW83142.1"/>
    <property type="molecule type" value="Genomic_DNA"/>
</dbReference>